<comment type="caution">
    <text evidence="2">The sequence shown here is derived from an EMBL/GenBank/DDBJ whole genome shotgun (WGS) entry which is preliminary data.</text>
</comment>
<organism evidence="2 3">
    <name type="scientific">Synaphobranchus kaupii</name>
    <name type="common">Kaup's arrowtooth eel</name>
    <dbReference type="NCBI Taxonomy" id="118154"/>
    <lineage>
        <taxon>Eukaryota</taxon>
        <taxon>Metazoa</taxon>
        <taxon>Chordata</taxon>
        <taxon>Craniata</taxon>
        <taxon>Vertebrata</taxon>
        <taxon>Euteleostomi</taxon>
        <taxon>Actinopterygii</taxon>
        <taxon>Neopterygii</taxon>
        <taxon>Teleostei</taxon>
        <taxon>Anguilliformes</taxon>
        <taxon>Synaphobranchidae</taxon>
        <taxon>Synaphobranchus</taxon>
    </lineage>
</organism>
<evidence type="ECO:0000313" key="3">
    <source>
        <dbReference type="Proteomes" id="UP001152622"/>
    </source>
</evidence>
<dbReference type="SUPFAM" id="SSF56112">
    <property type="entry name" value="Protein kinase-like (PK-like)"/>
    <property type="match status" value="1"/>
</dbReference>
<reference evidence="2" key="1">
    <citation type="journal article" date="2023" name="Science">
        <title>Genome structures resolve the early diversification of teleost fishes.</title>
        <authorList>
            <person name="Parey E."/>
            <person name="Louis A."/>
            <person name="Montfort J."/>
            <person name="Bouchez O."/>
            <person name="Roques C."/>
            <person name="Iampietro C."/>
            <person name="Lluch J."/>
            <person name="Castinel A."/>
            <person name="Donnadieu C."/>
            <person name="Desvignes T."/>
            <person name="Floi Bucao C."/>
            <person name="Jouanno E."/>
            <person name="Wen M."/>
            <person name="Mejri S."/>
            <person name="Dirks R."/>
            <person name="Jansen H."/>
            <person name="Henkel C."/>
            <person name="Chen W.J."/>
            <person name="Zahm M."/>
            <person name="Cabau C."/>
            <person name="Klopp C."/>
            <person name="Thompson A.W."/>
            <person name="Robinson-Rechavi M."/>
            <person name="Braasch I."/>
            <person name="Lecointre G."/>
            <person name="Bobe J."/>
            <person name="Postlethwait J.H."/>
            <person name="Berthelot C."/>
            <person name="Roest Crollius H."/>
            <person name="Guiguen Y."/>
        </authorList>
    </citation>
    <scope>NUCLEOTIDE SEQUENCE</scope>
    <source>
        <strain evidence="2">WJC10195</strain>
    </source>
</reference>
<dbReference type="OrthoDB" id="336747at2759"/>
<keyword evidence="3" id="KW-1185">Reference proteome</keyword>
<feature type="region of interest" description="Disordered" evidence="1">
    <location>
        <begin position="87"/>
        <end position="151"/>
    </location>
</feature>
<evidence type="ECO:0000256" key="1">
    <source>
        <dbReference type="SAM" id="MobiDB-lite"/>
    </source>
</evidence>
<evidence type="ECO:0000313" key="2">
    <source>
        <dbReference type="EMBL" id="KAJ8359509.1"/>
    </source>
</evidence>
<dbReference type="AlphaFoldDB" id="A0A9Q1FID8"/>
<feature type="compositionally biased region" description="Basic and acidic residues" evidence="1">
    <location>
        <begin position="121"/>
        <end position="131"/>
    </location>
</feature>
<gene>
    <name evidence="2" type="ORF">SKAU_G00160340</name>
</gene>
<name>A0A9Q1FID8_SYNKA</name>
<evidence type="ECO:0008006" key="4">
    <source>
        <dbReference type="Google" id="ProtNLM"/>
    </source>
</evidence>
<sequence>MPSEPGFRKPSQTDRIASSLRWIAAHVFTDTRRRGLRATHHQKLDREARICRLLKHPNIVRLHDSISEEGFHYLVFDLPFKAMKSQGTGKAEAGRQGGVKHSPSSTVPSLGILTQRLQPPRRSEREQHPTLHSDPIGPLTTPPPPSATHPPLTCWSSASLIHNGLGYTVGVPACTTKWRGGE</sequence>
<accession>A0A9Q1FID8</accession>
<protein>
    <recommendedName>
        <fullName evidence="4">Protein kinase domain-containing protein</fullName>
    </recommendedName>
</protein>
<proteinExistence type="predicted"/>
<dbReference type="Proteomes" id="UP001152622">
    <property type="component" value="Chromosome 5"/>
</dbReference>
<dbReference type="Gene3D" id="3.30.200.20">
    <property type="entry name" value="Phosphorylase Kinase, domain 1"/>
    <property type="match status" value="1"/>
</dbReference>
<dbReference type="InterPro" id="IPR011009">
    <property type="entry name" value="Kinase-like_dom_sf"/>
</dbReference>
<dbReference type="EMBL" id="JAINUF010000005">
    <property type="protein sequence ID" value="KAJ8359509.1"/>
    <property type="molecule type" value="Genomic_DNA"/>
</dbReference>